<name>A0A382MQ76_9ZZZZ</name>
<proteinExistence type="predicted"/>
<reference evidence="3" key="1">
    <citation type="submission" date="2018-05" db="EMBL/GenBank/DDBJ databases">
        <authorList>
            <person name="Lanie J.A."/>
            <person name="Ng W.-L."/>
            <person name="Kazmierczak K.M."/>
            <person name="Andrzejewski T.M."/>
            <person name="Davidsen T.M."/>
            <person name="Wayne K.J."/>
            <person name="Tettelin H."/>
            <person name="Glass J.I."/>
            <person name="Rusch D."/>
            <person name="Podicherti R."/>
            <person name="Tsui H.-C.T."/>
            <person name="Winkler M.E."/>
        </authorList>
    </citation>
    <scope>NUCLEOTIDE SEQUENCE</scope>
</reference>
<evidence type="ECO:0000259" key="2">
    <source>
        <dbReference type="SMART" id="SM00849"/>
    </source>
</evidence>
<protein>
    <recommendedName>
        <fullName evidence="2">Metallo-beta-lactamase domain-containing protein</fullName>
    </recommendedName>
</protein>
<dbReference type="SMART" id="SM00849">
    <property type="entry name" value="Lactamase_B"/>
    <property type="match status" value="1"/>
</dbReference>
<dbReference type="EMBL" id="UINC01095216">
    <property type="protein sequence ID" value="SVC51124.1"/>
    <property type="molecule type" value="Genomic_DNA"/>
</dbReference>
<accession>A0A382MQ76</accession>
<evidence type="ECO:0000313" key="3">
    <source>
        <dbReference type="EMBL" id="SVC51124.1"/>
    </source>
</evidence>
<sequence length="290" mass="32523">MKCDINQDYLILLGTGGGPRIWATRSQPASALLIKNNVYIIDAGDGVATQIAKSKLDPKSIKAIFITHNHSDHVADFGTLLLRTWQSGHNGLIQCFGPPPAKQMIKSYMDYMQWDIKLRIKEENRPKFDSIFNINEINSNTLVYKDNNLSVDCIKVPHGGANPSYAYRFKIGDKRIVFSGDTSKSEKLIKFAKNSDFLIHEVLNIEGVDAIIEATYPGNNAFRRHIIEAHTSMKEVGEIARKAKVKNLILNHLVPTGSPTFDKPHKWRAGISKNFKGKIIVGRDLLKINL</sequence>
<organism evidence="3">
    <name type="scientific">marine metagenome</name>
    <dbReference type="NCBI Taxonomy" id="408172"/>
    <lineage>
        <taxon>unclassified sequences</taxon>
        <taxon>metagenomes</taxon>
        <taxon>ecological metagenomes</taxon>
    </lineage>
</organism>
<evidence type="ECO:0000256" key="1">
    <source>
        <dbReference type="ARBA" id="ARBA00022801"/>
    </source>
</evidence>
<dbReference type="InterPro" id="IPR001279">
    <property type="entry name" value="Metallo-B-lactamas"/>
</dbReference>
<dbReference type="PANTHER" id="PTHR46018:SF2">
    <property type="entry name" value="ZINC PHOSPHODIESTERASE ELAC PROTEIN 1"/>
    <property type="match status" value="1"/>
</dbReference>
<dbReference type="InterPro" id="IPR044094">
    <property type="entry name" value="AtsA-like_MBL-fold"/>
</dbReference>
<dbReference type="GO" id="GO:0042781">
    <property type="term" value="F:3'-tRNA processing endoribonuclease activity"/>
    <property type="evidence" value="ECO:0007669"/>
    <property type="project" value="TreeGrafter"/>
</dbReference>
<dbReference type="SUPFAM" id="SSF56281">
    <property type="entry name" value="Metallo-hydrolase/oxidoreductase"/>
    <property type="match status" value="1"/>
</dbReference>
<dbReference type="InterPro" id="IPR036866">
    <property type="entry name" value="RibonucZ/Hydroxyglut_hydro"/>
</dbReference>
<dbReference type="AlphaFoldDB" id="A0A382MQ76"/>
<dbReference type="Gene3D" id="3.60.15.10">
    <property type="entry name" value="Ribonuclease Z/Hydroxyacylglutathione hydrolase-like"/>
    <property type="match status" value="1"/>
</dbReference>
<dbReference type="PANTHER" id="PTHR46018">
    <property type="entry name" value="ZINC PHOSPHODIESTERASE ELAC PROTEIN 1"/>
    <property type="match status" value="1"/>
</dbReference>
<gene>
    <name evidence="3" type="ORF">METZ01_LOCUS303978</name>
</gene>
<keyword evidence="1" id="KW-0378">Hydrolase</keyword>
<feature type="domain" description="Metallo-beta-lactamase" evidence="2">
    <location>
        <begin position="28"/>
        <end position="230"/>
    </location>
</feature>
<dbReference type="CDD" id="cd07719">
    <property type="entry name" value="arylsulfatase_AtsA-like_MBL-fold"/>
    <property type="match status" value="1"/>
</dbReference>
<dbReference type="Pfam" id="PF23023">
    <property type="entry name" value="Anti-Pycsar_Apyc1"/>
    <property type="match status" value="1"/>
</dbReference>